<evidence type="ECO:0000313" key="2">
    <source>
        <dbReference type="Proteomes" id="UP000199645"/>
    </source>
</evidence>
<keyword evidence="2" id="KW-1185">Reference proteome</keyword>
<dbReference type="RefSeq" id="WP_143134025.1">
    <property type="nucleotide sequence ID" value="NZ_BOMT01000082.1"/>
</dbReference>
<dbReference type="Proteomes" id="UP000199645">
    <property type="component" value="Unassembled WGS sequence"/>
</dbReference>
<evidence type="ECO:0008006" key="3">
    <source>
        <dbReference type="Google" id="ProtNLM"/>
    </source>
</evidence>
<evidence type="ECO:0000313" key="1">
    <source>
        <dbReference type="EMBL" id="SFF58101.1"/>
    </source>
</evidence>
<proteinExistence type="predicted"/>
<dbReference type="EMBL" id="FONV01000014">
    <property type="protein sequence ID" value="SFF58101.1"/>
    <property type="molecule type" value="Genomic_DNA"/>
</dbReference>
<sequence length="348" mass="38757">MAPPDLYFALIYARTSTPNQWVEAFYHRLSLEVQSRAAPMPGLRSGSLYFPTAGEALRALKLGLPRVRVLVPLYTREFLHDPPPDFGDRLYRVGDPTKLPFVHPVLWEAHLPARRVNGLAQATSLGKSVQEYLDCGMAAICRLNAYTVELKRIVEELADRLVSAAENPDRPPVWLVARSEPPVLARAPEVRFLITVVRADRRTPDWSPFGTGSLAERAKDAAQRLSLLPEIVLATTSPASPNGFREAAGVLLLDSGVLDDPLSRPAAEQILRTMPPWMTVVMVIAPDHGDHAARAHELAAEARTLAPNSVQVARDDREFQRAVVEAVAKARRNFMHRRQTSRPWEDLR</sequence>
<reference evidence="1 2" key="1">
    <citation type="submission" date="2016-10" db="EMBL/GenBank/DDBJ databases">
        <authorList>
            <person name="de Groot N.N."/>
        </authorList>
    </citation>
    <scope>NUCLEOTIDE SEQUENCE [LARGE SCALE GENOMIC DNA]</scope>
    <source>
        <strain evidence="1 2">DSM 43019</strain>
    </source>
</reference>
<dbReference type="STRING" id="35752.SAMN05421541_1146"/>
<dbReference type="AlphaFoldDB" id="A0A1I2JZ47"/>
<name>A0A1I2JZ47_9ACTN</name>
<gene>
    <name evidence="1" type="ORF">SAMN05421541_1146</name>
</gene>
<dbReference type="OrthoDB" id="3283150at2"/>
<protein>
    <recommendedName>
        <fullName evidence="3">FxsC C-terminal domain-containing protein</fullName>
    </recommendedName>
</protein>
<accession>A0A1I2JZ47</accession>
<organism evidence="1 2">
    <name type="scientific">Actinoplanes philippinensis</name>
    <dbReference type="NCBI Taxonomy" id="35752"/>
    <lineage>
        <taxon>Bacteria</taxon>
        <taxon>Bacillati</taxon>
        <taxon>Actinomycetota</taxon>
        <taxon>Actinomycetes</taxon>
        <taxon>Micromonosporales</taxon>
        <taxon>Micromonosporaceae</taxon>
        <taxon>Actinoplanes</taxon>
    </lineage>
</organism>